<comment type="subcellular location">
    <subcellularLocation>
        <location evidence="1">Cell envelope</location>
    </subcellularLocation>
</comment>
<keyword evidence="6" id="KW-1133">Transmembrane helix</keyword>
<keyword evidence="4" id="KW-1015">Disulfide bond</keyword>
<dbReference type="Gene3D" id="3.40.30.10">
    <property type="entry name" value="Glutaredoxin"/>
    <property type="match status" value="1"/>
</dbReference>
<evidence type="ECO:0000256" key="2">
    <source>
        <dbReference type="ARBA" id="ARBA00007758"/>
    </source>
</evidence>
<evidence type="ECO:0000259" key="7">
    <source>
        <dbReference type="PROSITE" id="PS51352"/>
    </source>
</evidence>
<dbReference type="GO" id="GO:0017004">
    <property type="term" value="P:cytochrome complex assembly"/>
    <property type="evidence" value="ECO:0007669"/>
    <property type="project" value="UniProtKB-KW"/>
</dbReference>
<comment type="similarity">
    <text evidence="2">Belongs to the thioredoxin family. DsbE subfamily.</text>
</comment>
<dbReference type="InterPro" id="IPR050553">
    <property type="entry name" value="Thioredoxin_ResA/DsbE_sf"/>
</dbReference>
<protein>
    <submittedName>
        <fullName evidence="8">DsbE family thiol:disulfide interchange protein</fullName>
    </submittedName>
</protein>
<dbReference type="GO" id="GO:0030288">
    <property type="term" value="C:outer membrane-bounded periplasmic space"/>
    <property type="evidence" value="ECO:0007669"/>
    <property type="project" value="InterPro"/>
</dbReference>
<evidence type="ECO:0000256" key="1">
    <source>
        <dbReference type="ARBA" id="ARBA00004196"/>
    </source>
</evidence>
<gene>
    <name evidence="8" type="ORF">COB13_08325</name>
</gene>
<dbReference type="InterPro" id="IPR036249">
    <property type="entry name" value="Thioredoxin-like_sf"/>
</dbReference>
<dbReference type="Pfam" id="PF08534">
    <property type="entry name" value="Redoxin"/>
    <property type="match status" value="1"/>
</dbReference>
<evidence type="ECO:0000256" key="6">
    <source>
        <dbReference type="SAM" id="Phobius"/>
    </source>
</evidence>
<reference key="1">
    <citation type="submission" date="2017-08" db="EMBL/GenBank/DDBJ databases">
        <title>A dynamic microbial community with high functional redundancy inhabits the cold, oxic subseafloor aquifer.</title>
        <authorList>
            <person name="Tully B.J."/>
            <person name="Wheat C.G."/>
            <person name="Glazer B.T."/>
            <person name="Huber J.A."/>
        </authorList>
    </citation>
    <scope>NUCLEOTIDE SEQUENCE [LARGE SCALE GENOMIC DNA]</scope>
</reference>
<evidence type="ECO:0000256" key="4">
    <source>
        <dbReference type="ARBA" id="ARBA00023157"/>
    </source>
</evidence>
<evidence type="ECO:0000256" key="3">
    <source>
        <dbReference type="ARBA" id="ARBA00022748"/>
    </source>
</evidence>
<dbReference type="EMBL" id="NVUS01000009">
    <property type="protein sequence ID" value="PCJ00960.1"/>
    <property type="molecule type" value="Genomic_DNA"/>
</dbReference>
<dbReference type="PANTHER" id="PTHR42852">
    <property type="entry name" value="THIOL:DISULFIDE INTERCHANGE PROTEIN DSBE"/>
    <property type="match status" value="1"/>
</dbReference>
<dbReference type="SUPFAM" id="SSF52833">
    <property type="entry name" value="Thioredoxin-like"/>
    <property type="match status" value="1"/>
</dbReference>
<accession>A0A2A4Z2K5</accession>
<keyword evidence="6" id="KW-0472">Membrane</keyword>
<dbReference type="InterPro" id="IPR013766">
    <property type="entry name" value="Thioredoxin_domain"/>
</dbReference>
<evidence type="ECO:0000313" key="8">
    <source>
        <dbReference type="EMBL" id="PCJ00960.1"/>
    </source>
</evidence>
<dbReference type="GO" id="GO:0015036">
    <property type="term" value="F:disulfide oxidoreductase activity"/>
    <property type="evidence" value="ECO:0007669"/>
    <property type="project" value="InterPro"/>
</dbReference>
<sequence length="184" mass="20606">MKNNFKFWRLIPVIIFIGLAATFLYRLSGEDPSYIPSVLIEKPMPQFELDALGDLPTFNAADLKGELVVVNFWASWCVACRAEHIELDKLKAMGIKIYGINHKDNDENALEFLAKYGNVYTAIGTNTSGRVAIDFGVRLLPESFIIDPNGIIRYKQIGPILAGEGFENFVKQYTAAKQLKSTIN</sequence>
<dbReference type="PROSITE" id="PS00194">
    <property type="entry name" value="THIOREDOXIN_1"/>
    <property type="match status" value="1"/>
</dbReference>
<evidence type="ECO:0000256" key="5">
    <source>
        <dbReference type="ARBA" id="ARBA00023284"/>
    </source>
</evidence>
<dbReference type="PROSITE" id="PS51352">
    <property type="entry name" value="THIOREDOXIN_2"/>
    <property type="match status" value="1"/>
</dbReference>
<name>A0A2A4Z2K5_9PROT</name>
<dbReference type="InterPro" id="IPR013740">
    <property type="entry name" value="Redoxin"/>
</dbReference>
<feature type="transmembrane region" description="Helical" evidence="6">
    <location>
        <begin position="7"/>
        <end position="27"/>
    </location>
</feature>
<keyword evidence="6" id="KW-0812">Transmembrane</keyword>
<keyword evidence="5" id="KW-0676">Redox-active center</keyword>
<dbReference type="AlphaFoldDB" id="A0A2A4Z2K5"/>
<dbReference type="CDD" id="cd03010">
    <property type="entry name" value="TlpA_like_DsbE"/>
    <property type="match status" value="1"/>
</dbReference>
<dbReference type="PANTHER" id="PTHR42852:SF6">
    <property type="entry name" value="THIOL:DISULFIDE INTERCHANGE PROTEIN DSBE"/>
    <property type="match status" value="1"/>
</dbReference>
<dbReference type="NCBIfam" id="TIGR00385">
    <property type="entry name" value="dsbE"/>
    <property type="match status" value="1"/>
</dbReference>
<comment type="caution">
    <text evidence="8">The sequence shown here is derived from an EMBL/GenBank/DDBJ whole genome shotgun (WGS) entry which is preliminary data.</text>
</comment>
<keyword evidence="3" id="KW-0201">Cytochrome c-type biogenesis</keyword>
<organism evidence="8">
    <name type="scientific">OCS116 cluster bacterium</name>
    <dbReference type="NCBI Taxonomy" id="2030921"/>
    <lineage>
        <taxon>Bacteria</taxon>
        <taxon>Pseudomonadati</taxon>
        <taxon>Pseudomonadota</taxon>
        <taxon>Alphaproteobacteria</taxon>
        <taxon>OCS116 cluster</taxon>
    </lineage>
</organism>
<dbReference type="InterPro" id="IPR017937">
    <property type="entry name" value="Thioredoxin_CS"/>
</dbReference>
<dbReference type="InterPro" id="IPR004799">
    <property type="entry name" value="Periplasmic_diS_OxRdtase_DsbE"/>
</dbReference>
<feature type="domain" description="Thioredoxin" evidence="7">
    <location>
        <begin position="38"/>
        <end position="175"/>
    </location>
</feature>
<reference evidence="8" key="2">
    <citation type="journal article" date="2018" name="ISME J.">
        <title>A dynamic microbial community with high functional redundancy inhabits the cold, oxic subseafloor aquifer.</title>
        <authorList>
            <person name="Tully B.J."/>
            <person name="Wheat C.G."/>
            <person name="Glazer B.T."/>
            <person name="Huber J.A."/>
        </authorList>
    </citation>
    <scope>NUCLEOTIDE SEQUENCE</scope>
    <source>
        <strain evidence="8">NORP83</strain>
    </source>
</reference>
<proteinExistence type="inferred from homology"/>